<evidence type="ECO:0000256" key="1">
    <source>
        <dbReference type="SAM" id="MobiDB-lite"/>
    </source>
</evidence>
<reference evidence="2 3" key="1">
    <citation type="submission" date="2017-01" db="EMBL/GenBank/DDBJ databases">
        <authorList>
            <person name="Mah S.A."/>
            <person name="Swanson W.J."/>
            <person name="Moy G.W."/>
            <person name="Vacquier V.D."/>
        </authorList>
    </citation>
    <scope>NUCLEOTIDE SEQUENCE [LARGE SCALE GENOMIC DNA]</scope>
    <source>
        <strain evidence="2 3">DSM 21219</strain>
    </source>
</reference>
<dbReference type="Pfam" id="PF13770">
    <property type="entry name" value="DUF4169"/>
    <property type="match status" value="1"/>
</dbReference>
<proteinExistence type="predicted"/>
<dbReference type="InterPro" id="IPR025227">
    <property type="entry name" value="DUF4169"/>
</dbReference>
<feature type="compositionally biased region" description="Basic residues" evidence="1">
    <location>
        <begin position="9"/>
        <end position="20"/>
    </location>
</feature>
<dbReference type="OrthoDB" id="7192657at2"/>
<name>A0A1R3WM77_9RHOB</name>
<feature type="compositionally biased region" description="Basic and acidic residues" evidence="1">
    <location>
        <begin position="37"/>
        <end position="77"/>
    </location>
</feature>
<evidence type="ECO:0000313" key="2">
    <source>
        <dbReference type="EMBL" id="SIT79007.1"/>
    </source>
</evidence>
<dbReference type="RefSeq" id="WP_076648366.1">
    <property type="nucleotide sequence ID" value="NZ_FTPS01000001.1"/>
</dbReference>
<organism evidence="2 3">
    <name type="scientific">Pontibaca methylaminivorans</name>
    <dbReference type="NCBI Taxonomy" id="515897"/>
    <lineage>
        <taxon>Bacteria</taxon>
        <taxon>Pseudomonadati</taxon>
        <taxon>Pseudomonadota</taxon>
        <taxon>Alphaproteobacteria</taxon>
        <taxon>Rhodobacterales</taxon>
        <taxon>Roseobacteraceae</taxon>
        <taxon>Pontibaca</taxon>
    </lineage>
</organism>
<dbReference type="AlphaFoldDB" id="A0A1R3WM77"/>
<feature type="region of interest" description="Disordered" evidence="1">
    <location>
        <begin position="1"/>
        <end position="77"/>
    </location>
</feature>
<accession>A0A1R3WM77</accession>
<dbReference type="STRING" id="515897.SAMN05421849_1055"/>
<evidence type="ECO:0008006" key="4">
    <source>
        <dbReference type="Google" id="ProtNLM"/>
    </source>
</evidence>
<evidence type="ECO:0000313" key="3">
    <source>
        <dbReference type="Proteomes" id="UP000192455"/>
    </source>
</evidence>
<keyword evidence="3" id="KW-1185">Reference proteome</keyword>
<gene>
    <name evidence="2" type="ORF">SAMN05421849_1055</name>
</gene>
<dbReference type="EMBL" id="FTPS01000001">
    <property type="protein sequence ID" value="SIT79007.1"/>
    <property type="molecule type" value="Genomic_DNA"/>
</dbReference>
<sequence length="77" mass="8749">MAEVVNLNRARKQRARAARKQRGDENAMRFGRGKAGRALDHALQDRAARALDGHRLEQDHAGDHPARRRSGEERPEE</sequence>
<protein>
    <recommendedName>
        <fullName evidence="4">DUF4169 domain-containing protein</fullName>
    </recommendedName>
</protein>
<dbReference type="Proteomes" id="UP000192455">
    <property type="component" value="Unassembled WGS sequence"/>
</dbReference>